<gene>
    <name evidence="3" type="ORF">QOZ94_004211</name>
</gene>
<keyword evidence="4" id="KW-1185">Reference proteome</keyword>
<dbReference type="InterPro" id="IPR039261">
    <property type="entry name" value="FNR_nucleotide-bd"/>
</dbReference>
<dbReference type="InterPro" id="IPR013113">
    <property type="entry name" value="SIP_FAD-bd"/>
</dbReference>
<dbReference type="Gene3D" id="3.40.50.80">
    <property type="entry name" value="Nucleotide-binding domain of ferredoxin-NADP reductase (FNR) module"/>
    <property type="match status" value="1"/>
</dbReference>
<accession>A0ABU0LJX9</accession>
<dbReference type="Pfam" id="PF04954">
    <property type="entry name" value="SIP"/>
    <property type="match status" value="1"/>
</dbReference>
<reference evidence="3 4" key="1">
    <citation type="submission" date="2023-07" db="EMBL/GenBank/DDBJ databases">
        <title>Genomic Encyclopedia of Type Strains, Phase IV (KMG-IV): sequencing the most valuable type-strain genomes for metagenomic binning, comparative biology and taxonomic classification.</title>
        <authorList>
            <person name="Goeker M."/>
        </authorList>
    </citation>
    <scope>NUCLEOTIDE SEQUENCE [LARGE SCALE GENOMIC DNA]</scope>
    <source>
        <strain evidence="3 4">DSM 3770</strain>
    </source>
</reference>
<comment type="caution">
    <text evidence="3">The sequence shown here is derived from an EMBL/GenBank/DDBJ whole genome shotgun (WGS) entry which is preliminary data.</text>
</comment>
<feature type="domain" description="FAD-binding FR-type" evidence="2">
    <location>
        <begin position="17"/>
        <end position="123"/>
    </location>
</feature>
<dbReference type="Proteomes" id="UP001241747">
    <property type="component" value="Unassembled WGS sequence"/>
</dbReference>
<dbReference type="PANTHER" id="PTHR30157">
    <property type="entry name" value="FERRIC REDUCTASE, NADPH-DEPENDENT"/>
    <property type="match status" value="1"/>
</dbReference>
<dbReference type="EMBL" id="JAUSVY010000017">
    <property type="protein sequence ID" value="MDQ0507388.1"/>
    <property type="molecule type" value="Genomic_DNA"/>
</dbReference>
<comment type="similarity">
    <text evidence="1">Belongs to the SIP oxidoreductase family.</text>
</comment>
<protein>
    <submittedName>
        <fullName evidence="3">NADPH-dependent ferric siderophore reductase</fullName>
    </submittedName>
</protein>
<dbReference type="RefSeq" id="WP_237347391.1">
    <property type="nucleotide sequence ID" value="NZ_JABWGX010000034.1"/>
</dbReference>
<evidence type="ECO:0000256" key="1">
    <source>
        <dbReference type="ARBA" id="ARBA00035644"/>
    </source>
</evidence>
<name>A0ABU0LJX9_XANAG</name>
<dbReference type="PROSITE" id="PS51384">
    <property type="entry name" value="FAD_FR"/>
    <property type="match status" value="1"/>
</dbReference>
<dbReference type="InterPro" id="IPR007037">
    <property type="entry name" value="SIP_rossman_dom"/>
</dbReference>
<sequence length="255" mass="28098">MFIPPPRHQVERVRQEPKRRTLTVTAVYDISPRMRRIVFTSPELADFSSPAPDDHIKLFLPDADAPSGEVLRDYTPRRFDPERRLLTIDFARHEAGPATRWAQAAAIGDTLAIGGPKGSTIVPDDFDWYLLVGDETALPSIGRRLEGLRAGVPVTSIVVVESPAEVQSFDTAAGLSPTWVFRSGRTEGDARLLREALARWRTPPGPGYAWIAAEAEVARTLKAHLLEERGHPKAWLKASGYWVRGAAGTSEKMAG</sequence>
<dbReference type="InterPro" id="IPR017927">
    <property type="entry name" value="FAD-bd_FR_type"/>
</dbReference>
<dbReference type="SUPFAM" id="SSF63380">
    <property type="entry name" value="Riboflavin synthase domain-like"/>
    <property type="match status" value="1"/>
</dbReference>
<evidence type="ECO:0000313" key="4">
    <source>
        <dbReference type="Proteomes" id="UP001241747"/>
    </source>
</evidence>
<dbReference type="InterPro" id="IPR017938">
    <property type="entry name" value="Riboflavin_synthase-like_b-brl"/>
</dbReference>
<dbReference type="InterPro" id="IPR039374">
    <property type="entry name" value="SIP_fam"/>
</dbReference>
<dbReference type="CDD" id="cd06193">
    <property type="entry name" value="siderophore_interacting"/>
    <property type="match status" value="1"/>
</dbReference>
<dbReference type="Gene3D" id="2.40.30.10">
    <property type="entry name" value="Translation factors"/>
    <property type="match status" value="1"/>
</dbReference>
<dbReference type="Pfam" id="PF08021">
    <property type="entry name" value="FAD_binding_9"/>
    <property type="match status" value="2"/>
</dbReference>
<proteinExistence type="inferred from homology"/>
<dbReference type="PANTHER" id="PTHR30157:SF0">
    <property type="entry name" value="NADPH-DEPENDENT FERRIC-CHELATE REDUCTASE"/>
    <property type="match status" value="1"/>
</dbReference>
<organism evidence="3 4">
    <name type="scientific">Xanthobacter agilis</name>
    <dbReference type="NCBI Taxonomy" id="47492"/>
    <lineage>
        <taxon>Bacteria</taxon>
        <taxon>Pseudomonadati</taxon>
        <taxon>Pseudomonadota</taxon>
        <taxon>Alphaproteobacteria</taxon>
        <taxon>Hyphomicrobiales</taxon>
        <taxon>Xanthobacteraceae</taxon>
        <taxon>Xanthobacter</taxon>
    </lineage>
</organism>
<evidence type="ECO:0000259" key="2">
    <source>
        <dbReference type="PROSITE" id="PS51384"/>
    </source>
</evidence>
<evidence type="ECO:0000313" key="3">
    <source>
        <dbReference type="EMBL" id="MDQ0507388.1"/>
    </source>
</evidence>